<accession>A0ABD3QW38</accession>
<evidence type="ECO:0000256" key="1">
    <source>
        <dbReference type="SAM" id="MobiDB-lite"/>
    </source>
</evidence>
<feature type="chain" id="PRO_5044873497" evidence="2">
    <location>
        <begin position="20"/>
        <end position="244"/>
    </location>
</feature>
<sequence>MTICTRLLVIISAFCKSNSFTTQRAHLHQLHCGHGLTPICSNTAQFMGRKTKPSMADRRKQRAKRLVNPDLEVVRCKEKQLSSESKREPPSPPPPSSSGIRPPNVIRSKDDADEVGQKASCLLESQRRSVDSLTFIKKRIEESFPAKSAAEALASKGFFVYDGLLASRSTDDDFDKKDVTFGDELLTEMFGEGIDMLSNDNLERDITRLGEGEFVSLITGGDKYVDCPRLTDYVVCMKDIYHLC</sequence>
<feature type="region of interest" description="Disordered" evidence="1">
    <location>
        <begin position="77"/>
        <end position="111"/>
    </location>
</feature>
<keyword evidence="4" id="KW-1185">Reference proteome</keyword>
<evidence type="ECO:0000313" key="4">
    <source>
        <dbReference type="Proteomes" id="UP001530400"/>
    </source>
</evidence>
<protein>
    <submittedName>
        <fullName evidence="3">Uncharacterized protein</fullName>
    </submittedName>
</protein>
<evidence type="ECO:0000313" key="3">
    <source>
        <dbReference type="EMBL" id="KAL3803246.1"/>
    </source>
</evidence>
<proteinExistence type="predicted"/>
<dbReference type="AlphaFoldDB" id="A0ABD3QW38"/>
<organism evidence="3 4">
    <name type="scientific">Cyclotella atomus</name>
    <dbReference type="NCBI Taxonomy" id="382360"/>
    <lineage>
        <taxon>Eukaryota</taxon>
        <taxon>Sar</taxon>
        <taxon>Stramenopiles</taxon>
        <taxon>Ochrophyta</taxon>
        <taxon>Bacillariophyta</taxon>
        <taxon>Coscinodiscophyceae</taxon>
        <taxon>Thalassiosirophycidae</taxon>
        <taxon>Stephanodiscales</taxon>
        <taxon>Stephanodiscaceae</taxon>
        <taxon>Cyclotella</taxon>
    </lineage>
</organism>
<keyword evidence="2" id="KW-0732">Signal</keyword>
<feature type="compositionally biased region" description="Basic and acidic residues" evidence="1">
    <location>
        <begin position="77"/>
        <end position="89"/>
    </location>
</feature>
<comment type="caution">
    <text evidence="3">The sequence shown here is derived from an EMBL/GenBank/DDBJ whole genome shotgun (WGS) entry which is preliminary data.</text>
</comment>
<feature type="signal peptide" evidence="2">
    <location>
        <begin position="1"/>
        <end position="19"/>
    </location>
</feature>
<dbReference type="Proteomes" id="UP001530400">
    <property type="component" value="Unassembled WGS sequence"/>
</dbReference>
<dbReference type="EMBL" id="JALLPJ020000078">
    <property type="protein sequence ID" value="KAL3803246.1"/>
    <property type="molecule type" value="Genomic_DNA"/>
</dbReference>
<gene>
    <name evidence="3" type="ORF">ACHAWO_005603</name>
</gene>
<evidence type="ECO:0000256" key="2">
    <source>
        <dbReference type="SAM" id="SignalP"/>
    </source>
</evidence>
<name>A0ABD3QW38_9STRA</name>
<reference evidence="3 4" key="1">
    <citation type="submission" date="2024-10" db="EMBL/GenBank/DDBJ databases">
        <title>Updated reference genomes for cyclostephanoid diatoms.</title>
        <authorList>
            <person name="Roberts W.R."/>
            <person name="Alverson A.J."/>
        </authorList>
    </citation>
    <scope>NUCLEOTIDE SEQUENCE [LARGE SCALE GENOMIC DNA]</scope>
    <source>
        <strain evidence="3 4">AJA010-31</strain>
    </source>
</reference>